<dbReference type="Proteomes" id="UP001465153">
    <property type="component" value="Unassembled WGS sequence"/>
</dbReference>
<accession>A0ABQ0A7D3</accession>
<comment type="caution">
    <text evidence="1">The sequence shown here is derived from an EMBL/GenBank/DDBJ whole genome shotgun (WGS) entry which is preliminary data.</text>
</comment>
<gene>
    <name evidence="1" type="ORF">NBRC116591_13740</name>
</gene>
<dbReference type="RefSeq" id="WP_353302167.1">
    <property type="nucleotide sequence ID" value="NZ_BAABWN010000004.1"/>
</dbReference>
<reference evidence="1 2" key="1">
    <citation type="submission" date="2024-04" db="EMBL/GenBank/DDBJ databases">
        <title>Draft genome sequence of Sessilibacter corallicola NBRC 116591.</title>
        <authorList>
            <person name="Miyakawa T."/>
            <person name="Kusuya Y."/>
            <person name="Miura T."/>
        </authorList>
    </citation>
    <scope>NUCLEOTIDE SEQUENCE [LARGE SCALE GENOMIC DNA]</scope>
    <source>
        <strain evidence="1 2">KU-00831-HH</strain>
    </source>
</reference>
<name>A0ABQ0A7D3_9GAMM</name>
<evidence type="ECO:0000313" key="1">
    <source>
        <dbReference type="EMBL" id="GAA6167564.1"/>
    </source>
</evidence>
<protein>
    <submittedName>
        <fullName evidence="1">Uncharacterized protein</fullName>
    </submittedName>
</protein>
<keyword evidence="2" id="KW-1185">Reference proteome</keyword>
<proteinExistence type="predicted"/>
<dbReference type="EMBL" id="BAABWN010000004">
    <property type="protein sequence ID" value="GAA6167564.1"/>
    <property type="molecule type" value="Genomic_DNA"/>
</dbReference>
<sequence>MSKNLAWIKSDPKVPGIYLAAIKLGEAAGVFDFLVWSGEQWETDEGGEIIAHVDVNTLKRQFDIPWPETTEIKYKNKLDEVNDSDLWEED</sequence>
<evidence type="ECO:0000313" key="2">
    <source>
        <dbReference type="Proteomes" id="UP001465153"/>
    </source>
</evidence>
<organism evidence="1 2">
    <name type="scientific">Sessilibacter corallicola</name>
    <dbReference type="NCBI Taxonomy" id="2904075"/>
    <lineage>
        <taxon>Bacteria</taxon>
        <taxon>Pseudomonadati</taxon>
        <taxon>Pseudomonadota</taxon>
        <taxon>Gammaproteobacteria</taxon>
        <taxon>Cellvibrionales</taxon>
        <taxon>Cellvibrionaceae</taxon>
        <taxon>Sessilibacter</taxon>
    </lineage>
</organism>